<dbReference type="EnsemblPlants" id="OGLUM02G25450.1">
    <property type="protein sequence ID" value="OGLUM02G25450.1"/>
    <property type="gene ID" value="OGLUM02G25450"/>
</dbReference>
<proteinExistence type="predicted"/>
<dbReference type="InterPro" id="IPR022228">
    <property type="entry name" value="DUF3755"/>
</dbReference>
<dbReference type="eggNOG" id="ENOG502QRQ9">
    <property type="taxonomic scope" value="Eukaryota"/>
</dbReference>
<name>A0A0D9YVB4_9ORYZ</name>
<reference evidence="1" key="1">
    <citation type="submission" date="2015-04" db="UniProtKB">
        <authorList>
            <consortium name="EnsemblPlants"/>
        </authorList>
    </citation>
    <scope>IDENTIFICATION</scope>
</reference>
<evidence type="ECO:0008006" key="3">
    <source>
        <dbReference type="Google" id="ProtNLM"/>
    </source>
</evidence>
<dbReference type="HOGENOM" id="CLU_046353_0_0_1"/>
<dbReference type="PANTHER" id="PTHR14000">
    <property type="entry name" value="FINGER CCCH DOMAIN PROTEIN, PUTATIVE (DUF3755)-RELATED"/>
    <property type="match status" value="1"/>
</dbReference>
<dbReference type="Proteomes" id="UP000026961">
    <property type="component" value="Chromosome 2"/>
</dbReference>
<evidence type="ECO:0000313" key="2">
    <source>
        <dbReference type="Proteomes" id="UP000026961"/>
    </source>
</evidence>
<evidence type="ECO:0000313" key="1">
    <source>
        <dbReference type="EnsemblPlants" id="OGLUM02G25450.1"/>
    </source>
</evidence>
<sequence>MRTIGATAAAAAAAAANSLFLSSSSLSLPLPFGGAKLRWNRHTALAFLGGEERRGAGESLALLLSSFVVRLLSRLWEAGPPLFWASPLERAKVDAHQFKGGRDRAKRGNRAERHYLPPHALPSLPQCTRAPVYSPPPPPPLPLQGHAKNLRARLLRFHTARVSGAFREQSLDGTLGYFGGFIELWMPNSPMLHQNGSVTGATKVPSLKKKGEHRISSGMQMSTNPNHYPVFPHSFCNQHVVSFQTSTIANGSGAIPVCPASSGGMNSDMTLLNTTPSTIVSTSSPNMLADSNQSLKYAAPMAVDWSYPELQLLNDGLLKYANEPGIMKYIKIAAMLPEKTVRDVAMRCQWMAAKKENTRRRKTDEHYLGKKTRDRKDKMVESSWATNRQVQTTDIRSPSTLACNTVRDNQFQSGASEIDRAMLNILEENARVLKQIGENIMTSQAQNNIDLFHHARRNISDLLQSMSQMPGIMSKMPPLPVSIDDRLASYILPGVNLVSFLLL</sequence>
<dbReference type="AlphaFoldDB" id="A0A0D9YVB4"/>
<organism evidence="1">
    <name type="scientific">Oryza glumipatula</name>
    <dbReference type="NCBI Taxonomy" id="40148"/>
    <lineage>
        <taxon>Eukaryota</taxon>
        <taxon>Viridiplantae</taxon>
        <taxon>Streptophyta</taxon>
        <taxon>Embryophyta</taxon>
        <taxon>Tracheophyta</taxon>
        <taxon>Spermatophyta</taxon>
        <taxon>Magnoliopsida</taxon>
        <taxon>Liliopsida</taxon>
        <taxon>Poales</taxon>
        <taxon>Poaceae</taxon>
        <taxon>BOP clade</taxon>
        <taxon>Oryzoideae</taxon>
        <taxon>Oryzeae</taxon>
        <taxon>Oryzinae</taxon>
        <taxon>Oryza</taxon>
    </lineage>
</organism>
<accession>A0A0D9YVB4</accession>
<dbReference type="Gramene" id="OGLUM02G25450.1">
    <property type="protein sequence ID" value="OGLUM02G25450.1"/>
    <property type="gene ID" value="OGLUM02G25450"/>
</dbReference>
<keyword evidence="2" id="KW-1185">Reference proteome</keyword>
<protein>
    <recommendedName>
        <fullName evidence="3">Myb-like domain-containing protein</fullName>
    </recommendedName>
</protein>
<reference evidence="1" key="2">
    <citation type="submission" date="2018-05" db="EMBL/GenBank/DDBJ databases">
        <title>OgluRS3 (Oryza glumaepatula Reference Sequence Version 3).</title>
        <authorList>
            <person name="Zhang J."/>
            <person name="Kudrna D."/>
            <person name="Lee S."/>
            <person name="Talag J."/>
            <person name="Welchert J."/>
            <person name="Wing R.A."/>
        </authorList>
    </citation>
    <scope>NUCLEOTIDE SEQUENCE [LARGE SCALE GENOMIC DNA]</scope>
</reference>
<dbReference type="Pfam" id="PF12579">
    <property type="entry name" value="DUF3755"/>
    <property type="match status" value="1"/>
</dbReference>
<dbReference type="PANTHER" id="PTHR14000:SF6">
    <property type="entry name" value="OS02G0631200 PROTEIN"/>
    <property type="match status" value="1"/>
</dbReference>